<evidence type="ECO:0000256" key="6">
    <source>
        <dbReference type="ARBA" id="ARBA00022692"/>
    </source>
</evidence>
<evidence type="ECO:0000256" key="10">
    <source>
        <dbReference type="ARBA" id="ARBA00023136"/>
    </source>
</evidence>
<comment type="pathway">
    <text evidence="13 14">Phospholipid metabolism; phosphatidylcholine biosynthesis.</text>
</comment>
<feature type="region of interest" description="Disordered" evidence="15">
    <location>
        <begin position="1"/>
        <end position="43"/>
    </location>
</feature>
<reference evidence="16" key="2">
    <citation type="submission" date="2014-06" db="EMBL/GenBank/DDBJ databases">
        <title>The complete genome of Blastobotrys (Arxula) adeninivorans LS3 - a yeast of biotechnological interest.</title>
        <authorList>
            <person name="Kunze G."/>
            <person name="Gaillardin C."/>
            <person name="Czernicka M."/>
            <person name="Durrens P."/>
            <person name="Martin T."/>
            <person name="Boer E."/>
            <person name="Gabaldon T."/>
            <person name="Cruz J."/>
            <person name="Talla E."/>
            <person name="Marck C."/>
            <person name="Goffeau A."/>
            <person name="Barbe V."/>
            <person name="Baret P."/>
            <person name="Baronian K."/>
            <person name="Beier S."/>
            <person name="Bleykasten C."/>
            <person name="Bode R."/>
            <person name="Casaregola S."/>
            <person name="Despons L."/>
            <person name="Fairhead C."/>
            <person name="Giersberg M."/>
            <person name="Gierski P."/>
            <person name="Hahnel U."/>
            <person name="Hartmann A."/>
            <person name="Jankowska D."/>
            <person name="Jubin C."/>
            <person name="Jung P."/>
            <person name="Lafontaine I."/>
            <person name="Leh-Louis V."/>
            <person name="Lemaire M."/>
            <person name="Marcet-Houben M."/>
            <person name="Mascher M."/>
            <person name="Morel G."/>
            <person name="Richard G.-F."/>
            <person name="Riechen J."/>
            <person name="Sacerdot C."/>
            <person name="Sarkar A."/>
            <person name="Savel G."/>
            <person name="Schacherer J."/>
            <person name="Sherman D."/>
            <person name="Straub M.-L."/>
            <person name="Stein N."/>
            <person name="Thierry A."/>
            <person name="Trautwein-Schult A."/>
            <person name="Westhof E."/>
            <person name="Worch S."/>
            <person name="Dujon B."/>
            <person name="Souciet J.-L."/>
            <person name="Wincker P."/>
            <person name="Scholz U."/>
            <person name="Neuveglise N."/>
        </authorList>
    </citation>
    <scope>NUCLEOTIDE SEQUENCE</scope>
    <source>
        <strain evidence="16">LS3</strain>
    </source>
</reference>
<dbReference type="GO" id="GO:0005789">
    <property type="term" value="C:endoplasmic reticulum membrane"/>
    <property type="evidence" value="ECO:0007669"/>
    <property type="project" value="UniProtKB-SubCell"/>
</dbReference>
<keyword evidence="2 13" id="KW-0444">Lipid biosynthesis</keyword>
<comment type="caution">
    <text evidence="13 14">Lacks conserved residue(s) required for the propagation of feature annotation.</text>
</comment>
<dbReference type="Gene3D" id="1.20.120.1630">
    <property type="match status" value="1"/>
</dbReference>
<dbReference type="EMBL" id="HG937694">
    <property type="protein sequence ID" value="CDP38576.1"/>
    <property type="molecule type" value="Genomic_DNA"/>
</dbReference>
<dbReference type="GO" id="GO:0004608">
    <property type="term" value="F:phosphatidylethanolamine N-methyltransferase activity"/>
    <property type="evidence" value="ECO:0007669"/>
    <property type="project" value="UniProtKB-UniRule"/>
</dbReference>
<dbReference type="PROSITE" id="PS51598">
    <property type="entry name" value="SAM_CHO2"/>
    <property type="match status" value="1"/>
</dbReference>
<keyword evidence="8 13" id="KW-1133">Transmembrane helix</keyword>
<dbReference type="PhylomeDB" id="A0A060THC6"/>
<feature type="transmembrane region" description="Helical" evidence="13 14">
    <location>
        <begin position="181"/>
        <end position="201"/>
    </location>
</feature>
<feature type="compositionally biased region" description="Basic and acidic residues" evidence="15">
    <location>
        <begin position="15"/>
        <end position="43"/>
    </location>
</feature>
<keyword evidence="3 13" id="KW-0489">Methyltransferase</keyword>
<gene>
    <name evidence="16" type="ORF">GNLVRS02_ARAD1D37730g</name>
</gene>
<evidence type="ECO:0000256" key="9">
    <source>
        <dbReference type="ARBA" id="ARBA00023098"/>
    </source>
</evidence>
<protein>
    <recommendedName>
        <fullName evidence="13 14">Phosphatidylethanolamine N-methyltransferase</fullName>
        <shortName evidence="13">PE methyltransferase</shortName>
        <shortName evidence="13 14">PEAMT</shortName>
        <shortName evidence="13">PEMT</shortName>
        <ecNumber evidence="13 14">2.1.1.17</ecNumber>
    </recommendedName>
</protein>
<feature type="transmembrane region" description="Helical" evidence="13 14">
    <location>
        <begin position="101"/>
        <end position="123"/>
    </location>
</feature>
<feature type="transmembrane region" description="Helical" evidence="13 14">
    <location>
        <begin position="277"/>
        <end position="310"/>
    </location>
</feature>
<dbReference type="Gene3D" id="2.60.40.2840">
    <property type="match status" value="1"/>
</dbReference>
<comment type="catalytic activity">
    <reaction evidence="13 14">
        <text>a 1,2-diacyl-sn-glycero-3-phosphoethanolamine + S-adenosyl-L-methionine = a 1,2-diacyl-sn-glycero-3-phospho-N-methylethanolamine + S-adenosyl-L-homocysteine + H(+)</text>
        <dbReference type="Rhea" id="RHEA:11164"/>
        <dbReference type="ChEBI" id="CHEBI:15378"/>
        <dbReference type="ChEBI" id="CHEBI:57856"/>
        <dbReference type="ChEBI" id="CHEBI:59789"/>
        <dbReference type="ChEBI" id="CHEBI:64573"/>
        <dbReference type="ChEBI" id="CHEBI:64612"/>
        <dbReference type="EC" id="2.1.1.17"/>
    </reaction>
</comment>
<proteinExistence type="inferred from homology"/>
<evidence type="ECO:0000256" key="14">
    <source>
        <dbReference type="RuleBase" id="RU361122"/>
    </source>
</evidence>
<comment type="similarity">
    <text evidence="13 14">Belongs to the class VI-like SAM-binding methyltransferase superfamily. CHO2 family.</text>
</comment>
<evidence type="ECO:0000256" key="2">
    <source>
        <dbReference type="ARBA" id="ARBA00022516"/>
    </source>
</evidence>
<organism evidence="16">
    <name type="scientific">Blastobotrys adeninivorans</name>
    <name type="common">Yeast</name>
    <name type="synonym">Arxula adeninivorans</name>
    <dbReference type="NCBI Taxonomy" id="409370"/>
    <lineage>
        <taxon>Eukaryota</taxon>
        <taxon>Fungi</taxon>
        <taxon>Dikarya</taxon>
        <taxon>Ascomycota</taxon>
        <taxon>Saccharomycotina</taxon>
        <taxon>Dipodascomycetes</taxon>
        <taxon>Dipodascales</taxon>
        <taxon>Trichomonascaceae</taxon>
        <taxon>Blastobotrys</taxon>
    </lineage>
</organism>
<feature type="transmembrane region" description="Helical" evidence="13 14">
    <location>
        <begin position="489"/>
        <end position="509"/>
    </location>
</feature>
<dbReference type="HAMAP" id="MF_03217">
    <property type="entry name" value="PEMT"/>
    <property type="match status" value="1"/>
</dbReference>
<evidence type="ECO:0000256" key="1">
    <source>
        <dbReference type="ARBA" id="ARBA00004127"/>
    </source>
</evidence>
<comment type="function">
    <text evidence="13 14">Catalyzes the first step of the methylation pathway of phosphatidylcholine biosynthesis, the SAM-dependent methylation of phosphatidylethanolamine (PE) to phosphatidylmonomethylethanolamine (PMME).</text>
</comment>
<sequence>MSSYSSGVDSGTAEPRNRALEKDNVVNDSKDQPSAEEIPRKNDKIYGKTPSGTVFAVPHTEDMVTNLLDPRVSKSISDIAIVSVLASYIALYLITPRSARIPVFLVMFGFWRLAYNAGIGLLLDGQSKTRMLTRLAQQYKLFDSSSKGWFVHDLIRKDLTAKMDSNEYDFYKAPLELNTWLLFRDLVDLILMSDFTCYMLLAVACSSATDHPWFIVFGRWAAGISLFVFNLWVKLDAHRVVKDYAWYWGDFFFLEDVQLTFDGVFEMAPHPMYSIGYAGYYGICLMTASYTLFAASVLAHACQFAFLILVENPHIEKTYNPPKQPTRPRKISDVAGSSSPGGSINGDESLSAAVFDDENAVMRTSQRPMLIFKGFTVTRASDILLVLMALYYSILYFVPDNKFWNFVVVGTALGWRIFHNFGLGYLLSKQSQSKAWTRVFLKFGHSPLYAYQQWQALYNASTVMSYVSFAVCAIRLWNSPIGLVPYWPFRYIIGAMLISLQIWTSYSIYESLGDYGWFYGDFFFPQPQKLTYSGIYRYLNNPERLFGIAGVWGTALLTTSLPVAILAFLWTFGGMAFIRFVEQPHMQKLYGGQLRNEAGVTKTIRQATKLAPPFESKVRQLQGSIDKVISETGEAVESFLGFNKTKRSLSGVKEVVNDTRVLLKQYPARLTIVRVSDDICADASQYSLTIAPESLVSSGTEDNSGSLKVEYGTPIRVKWTSDTNNTPADWIGLYRLTDNKSKEVTRISSRGRWVGLTKEAYDEDHTGGIVSRDGDTQGEVIFENEALFWERGVYEFRYHYNRKHNVLAVSQPFEIVTCRRDIGDNEQGLDTLANELLDLVQKCCRGTSVWAPTSVEDVWELNDKQAVSRLAYGVKEIYGIDLAPSVFQVDENVLQLATRLVKVKKALQPFDLKA</sequence>
<keyword evidence="7 13" id="KW-0256">Endoplasmic reticulum</keyword>
<dbReference type="PIRSF" id="PIRSF000383">
    <property type="entry name" value="PEAMT"/>
    <property type="match status" value="1"/>
</dbReference>
<accession>A0A060THC6</accession>
<keyword evidence="9 13" id="KW-0443">Lipid metabolism</keyword>
<feature type="transmembrane region" description="Helical" evidence="13 14">
    <location>
        <begin position="403"/>
        <end position="423"/>
    </location>
</feature>
<dbReference type="GO" id="GO:0006656">
    <property type="term" value="P:phosphatidylcholine biosynthetic process"/>
    <property type="evidence" value="ECO:0007669"/>
    <property type="project" value="UniProtKB-UniRule"/>
</dbReference>
<feature type="region of interest" description="Disordered" evidence="15">
    <location>
        <begin position="319"/>
        <end position="348"/>
    </location>
</feature>
<dbReference type="PANTHER" id="PTHR32138">
    <property type="entry name" value="PHOSPHATIDYLETHANOLAMINE N-METHYLTRANSFERASE"/>
    <property type="match status" value="1"/>
</dbReference>
<feature type="transmembrane region" description="Helical" evidence="13 14">
    <location>
        <begin position="545"/>
        <end position="578"/>
    </location>
</feature>
<dbReference type="EC" id="2.1.1.17" evidence="13 14"/>
<dbReference type="UniPathway" id="UPA00753"/>
<feature type="transmembrane region" description="Helical" evidence="13 14">
    <location>
        <begin position="213"/>
        <end position="233"/>
    </location>
</feature>
<evidence type="ECO:0000256" key="7">
    <source>
        <dbReference type="ARBA" id="ARBA00022824"/>
    </source>
</evidence>
<name>A0A060THC6_BLAAD</name>
<evidence type="ECO:0000256" key="8">
    <source>
        <dbReference type="ARBA" id="ARBA00022989"/>
    </source>
</evidence>
<evidence type="ECO:0000256" key="15">
    <source>
        <dbReference type="SAM" id="MobiDB-lite"/>
    </source>
</evidence>
<reference evidence="16" key="1">
    <citation type="submission" date="2014-02" db="EMBL/GenBank/DDBJ databases">
        <authorList>
            <person name="Genoscope - CEA"/>
        </authorList>
    </citation>
    <scope>NUCLEOTIDE SEQUENCE</scope>
    <source>
        <strain evidence="16">LS3</strain>
    </source>
</reference>
<keyword evidence="10 13" id="KW-0472">Membrane</keyword>
<dbReference type="AlphaFoldDB" id="A0A060THC6"/>
<keyword evidence="11 13" id="KW-0594">Phospholipid biosynthesis</keyword>
<evidence type="ECO:0000256" key="3">
    <source>
        <dbReference type="ARBA" id="ARBA00022603"/>
    </source>
</evidence>
<keyword evidence="4 13" id="KW-0808">Transferase</keyword>
<feature type="transmembrane region" description="Helical" evidence="13 14">
    <location>
        <begin position="457"/>
        <end position="477"/>
    </location>
</feature>
<keyword evidence="5 13" id="KW-0949">S-adenosyl-L-methionine</keyword>
<dbReference type="Pfam" id="PF04191">
    <property type="entry name" value="PEMT"/>
    <property type="match status" value="2"/>
</dbReference>
<feature type="transmembrane region" description="Helical" evidence="13 14">
    <location>
        <begin position="370"/>
        <end position="397"/>
    </location>
</feature>
<comment type="subcellular location">
    <subcellularLocation>
        <location evidence="1">Endomembrane system</location>
        <topology evidence="1">Multi-pass membrane protein</topology>
    </subcellularLocation>
    <subcellularLocation>
        <location evidence="13 14">Endoplasmic reticulum membrane</location>
        <topology evidence="13 14">Multi-pass membrane protein</topology>
    </subcellularLocation>
</comment>
<evidence type="ECO:0000256" key="5">
    <source>
        <dbReference type="ARBA" id="ARBA00022691"/>
    </source>
</evidence>
<feature type="compositionally biased region" description="Polar residues" evidence="15">
    <location>
        <begin position="335"/>
        <end position="348"/>
    </location>
</feature>
<feature type="transmembrane region" description="Helical" evidence="13 14">
    <location>
        <begin position="76"/>
        <end position="95"/>
    </location>
</feature>
<keyword evidence="12 13" id="KW-1208">Phospholipid metabolism</keyword>
<dbReference type="InterPro" id="IPR016219">
    <property type="entry name" value="Phosphatid-EA_MeTrfase_fun"/>
</dbReference>
<evidence type="ECO:0000256" key="13">
    <source>
        <dbReference type="HAMAP-Rule" id="MF_03217"/>
    </source>
</evidence>
<evidence type="ECO:0000256" key="11">
    <source>
        <dbReference type="ARBA" id="ARBA00023209"/>
    </source>
</evidence>
<evidence type="ECO:0000256" key="4">
    <source>
        <dbReference type="ARBA" id="ARBA00022679"/>
    </source>
</evidence>
<evidence type="ECO:0000256" key="12">
    <source>
        <dbReference type="ARBA" id="ARBA00023264"/>
    </source>
</evidence>
<dbReference type="GO" id="GO:0032259">
    <property type="term" value="P:methylation"/>
    <property type="evidence" value="ECO:0007669"/>
    <property type="project" value="UniProtKB-KW"/>
</dbReference>
<dbReference type="InterPro" id="IPR007318">
    <property type="entry name" value="Phopholipid_MeTrfase"/>
</dbReference>
<dbReference type="PANTHER" id="PTHR32138:SF0">
    <property type="entry name" value="PHOSPHATIDYLETHANOLAMINE N-METHYLTRANSFERASE"/>
    <property type="match status" value="1"/>
</dbReference>
<evidence type="ECO:0000313" key="16">
    <source>
        <dbReference type="EMBL" id="CDP38576.1"/>
    </source>
</evidence>
<keyword evidence="6 13" id="KW-0812">Transmembrane</keyword>